<evidence type="ECO:0000313" key="2">
    <source>
        <dbReference type="Proteomes" id="UP000010847"/>
    </source>
</evidence>
<dbReference type="RefSeq" id="WP_006715922.1">
    <property type="nucleotide sequence ID" value="NZ_CP007032.1"/>
</dbReference>
<dbReference type="EMBL" id="CP007032">
    <property type="protein sequence ID" value="AHF08659.1"/>
    <property type="molecule type" value="Genomic_DNA"/>
</dbReference>
<keyword evidence="2" id="KW-1185">Reference proteome</keyword>
<name>W0EHJ7_9FIRM</name>
<protein>
    <submittedName>
        <fullName evidence="1">Uncharacterized protein</fullName>
    </submittedName>
</protein>
<accession>W0EHJ7</accession>
<reference evidence="1 2" key="1">
    <citation type="submission" date="2013-12" db="EMBL/GenBank/DDBJ databases">
        <authorList>
            <consortium name="DOE Joint Genome Institute"/>
            <person name="Smidt H."/>
            <person name="Huntemann M."/>
            <person name="Han J."/>
            <person name="Chen A."/>
            <person name="Kyrpides N."/>
            <person name="Mavromatis K."/>
            <person name="Markowitz V."/>
            <person name="Palaniappan K."/>
            <person name="Ivanova N."/>
            <person name="Schaumberg A."/>
            <person name="Pati A."/>
            <person name="Liolios K."/>
            <person name="Nordberg H.P."/>
            <person name="Cantor M.N."/>
            <person name="Hua S.X."/>
            <person name="Woyke T."/>
        </authorList>
    </citation>
    <scope>NUCLEOTIDE SEQUENCE [LARGE SCALE GENOMIC DNA]</scope>
    <source>
        <strain evidence="2">DSM 15288</strain>
    </source>
</reference>
<gene>
    <name evidence="1" type="ORF">DESME_12975</name>
</gene>
<dbReference type="Proteomes" id="UP000010847">
    <property type="component" value="Chromosome"/>
</dbReference>
<dbReference type="STRING" id="871968.DESME_12975"/>
<evidence type="ECO:0000313" key="1">
    <source>
        <dbReference type="EMBL" id="AHF08659.1"/>
    </source>
</evidence>
<dbReference type="HOGENOM" id="CLU_2698626_0_0_9"/>
<proteinExistence type="predicted"/>
<organism evidence="1 2">
    <name type="scientific">Desulfitobacterium metallireducens DSM 15288</name>
    <dbReference type="NCBI Taxonomy" id="871968"/>
    <lineage>
        <taxon>Bacteria</taxon>
        <taxon>Bacillati</taxon>
        <taxon>Bacillota</taxon>
        <taxon>Clostridia</taxon>
        <taxon>Eubacteriales</taxon>
        <taxon>Desulfitobacteriaceae</taxon>
        <taxon>Desulfitobacterium</taxon>
    </lineage>
</organism>
<dbReference type="AlphaFoldDB" id="W0EHJ7"/>
<dbReference type="KEGG" id="dmt:DESME_12975"/>
<sequence length="73" mass="7642">MIPAISGSHMMPEYISLTNSNAALGKVNQGQEISETAVQRVAELNNNGEQTESKVAPSVATSGTLGRNIDIKA</sequence>